<feature type="transmembrane region" description="Helical" evidence="7">
    <location>
        <begin position="242"/>
        <end position="263"/>
    </location>
</feature>
<evidence type="ECO:0000259" key="8">
    <source>
        <dbReference type="PROSITE" id="PS50850"/>
    </source>
</evidence>
<dbReference type="EMBL" id="KZ613946">
    <property type="protein sequence ID" value="PMD39570.1"/>
    <property type="molecule type" value="Genomic_DNA"/>
</dbReference>
<organism evidence="9 10">
    <name type="scientific">Hyaloscypha variabilis (strain UAMH 11265 / GT02V1 / F)</name>
    <name type="common">Meliniomyces variabilis</name>
    <dbReference type="NCBI Taxonomy" id="1149755"/>
    <lineage>
        <taxon>Eukaryota</taxon>
        <taxon>Fungi</taxon>
        <taxon>Dikarya</taxon>
        <taxon>Ascomycota</taxon>
        <taxon>Pezizomycotina</taxon>
        <taxon>Leotiomycetes</taxon>
        <taxon>Helotiales</taxon>
        <taxon>Hyaloscyphaceae</taxon>
        <taxon>Hyaloscypha</taxon>
        <taxon>Hyaloscypha variabilis</taxon>
    </lineage>
</organism>
<feature type="transmembrane region" description="Helical" evidence="7">
    <location>
        <begin position="307"/>
        <end position="334"/>
    </location>
</feature>
<dbReference type="PANTHER" id="PTHR23501">
    <property type="entry name" value="MAJOR FACILITATOR SUPERFAMILY"/>
    <property type="match status" value="1"/>
</dbReference>
<dbReference type="Pfam" id="PF06609">
    <property type="entry name" value="TRI12"/>
    <property type="match status" value="1"/>
</dbReference>
<dbReference type="InterPro" id="IPR005829">
    <property type="entry name" value="Sugar_transporter_CS"/>
</dbReference>
<feature type="region of interest" description="Disordered" evidence="6">
    <location>
        <begin position="1"/>
        <end position="27"/>
    </location>
</feature>
<gene>
    <name evidence="9" type="ORF">L207DRAFT_429129</name>
</gene>
<evidence type="ECO:0000313" key="9">
    <source>
        <dbReference type="EMBL" id="PMD39570.1"/>
    </source>
</evidence>
<dbReference type="GO" id="GO:0022857">
    <property type="term" value="F:transmembrane transporter activity"/>
    <property type="evidence" value="ECO:0007669"/>
    <property type="project" value="InterPro"/>
</dbReference>
<dbReference type="PROSITE" id="PS50850">
    <property type="entry name" value="MFS"/>
    <property type="match status" value="1"/>
</dbReference>
<dbReference type="InterPro" id="IPR020846">
    <property type="entry name" value="MFS_dom"/>
</dbReference>
<comment type="subcellular location">
    <subcellularLocation>
        <location evidence="1">Membrane</location>
        <topology evidence="1">Multi-pass membrane protein</topology>
    </subcellularLocation>
</comment>
<proteinExistence type="predicted"/>
<evidence type="ECO:0000256" key="7">
    <source>
        <dbReference type="SAM" id="Phobius"/>
    </source>
</evidence>
<dbReference type="OrthoDB" id="4139357at2759"/>
<protein>
    <submittedName>
        <fullName evidence="9">MFS general substrate transporter</fullName>
    </submittedName>
</protein>
<feature type="transmembrane region" description="Helical" evidence="7">
    <location>
        <begin position="81"/>
        <end position="99"/>
    </location>
</feature>
<reference evidence="9 10" key="1">
    <citation type="submission" date="2016-04" db="EMBL/GenBank/DDBJ databases">
        <title>A degradative enzymes factory behind the ericoid mycorrhizal symbiosis.</title>
        <authorList>
            <consortium name="DOE Joint Genome Institute"/>
            <person name="Martino E."/>
            <person name="Morin E."/>
            <person name="Grelet G."/>
            <person name="Kuo A."/>
            <person name="Kohler A."/>
            <person name="Daghino S."/>
            <person name="Barry K."/>
            <person name="Choi C."/>
            <person name="Cichocki N."/>
            <person name="Clum A."/>
            <person name="Copeland A."/>
            <person name="Hainaut M."/>
            <person name="Haridas S."/>
            <person name="Labutti K."/>
            <person name="Lindquist E."/>
            <person name="Lipzen A."/>
            <person name="Khouja H.-R."/>
            <person name="Murat C."/>
            <person name="Ohm R."/>
            <person name="Olson A."/>
            <person name="Spatafora J."/>
            <person name="Veneault-Fourrey C."/>
            <person name="Henrissat B."/>
            <person name="Grigoriev I."/>
            <person name="Martin F."/>
            <person name="Perotto S."/>
        </authorList>
    </citation>
    <scope>NUCLEOTIDE SEQUENCE [LARGE SCALE GENOMIC DNA]</scope>
    <source>
        <strain evidence="9 10">F</strain>
    </source>
</reference>
<dbReference type="CDD" id="cd06179">
    <property type="entry name" value="MFS_TRI12_like"/>
    <property type="match status" value="1"/>
</dbReference>
<feature type="transmembrane region" description="Helical" evidence="7">
    <location>
        <begin position="346"/>
        <end position="369"/>
    </location>
</feature>
<dbReference type="AlphaFoldDB" id="A0A2J6RM26"/>
<dbReference type="GO" id="GO:0005886">
    <property type="term" value="C:plasma membrane"/>
    <property type="evidence" value="ECO:0007669"/>
    <property type="project" value="TreeGrafter"/>
</dbReference>
<evidence type="ECO:0000256" key="6">
    <source>
        <dbReference type="SAM" id="MobiDB-lite"/>
    </source>
</evidence>
<dbReference type="PROSITE" id="PS00216">
    <property type="entry name" value="SUGAR_TRANSPORT_1"/>
    <property type="match status" value="1"/>
</dbReference>
<feature type="transmembrane region" description="Helical" evidence="7">
    <location>
        <begin position="111"/>
        <end position="129"/>
    </location>
</feature>
<evidence type="ECO:0000256" key="2">
    <source>
        <dbReference type="ARBA" id="ARBA00022448"/>
    </source>
</evidence>
<dbReference type="InterPro" id="IPR010573">
    <property type="entry name" value="MFS_Str1/Tri12-like"/>
</dbReference>
<feature type="transmembrane region" description="Helical" evidence="7">
    <location>
        <begin position="202"/>
        <end position="221"/>
    </location>
</feature>
<accession>A0A2J6RM26</accession>
<dbReference type="Gene3D" id="1.20.1720.10">
    <property type="entry name" value="Multidrug resistance protein D"/>
    <property type="match status" value="2"/>
</dbReference>
<dbReference type="SUPFAM" id="SSF103473">
    <property type="entry name" value="MFS general substrate transporter"/>
    <property type="match status" value="1"/>
</dbReference>
<evidence type="ECO:0000256" key="1">
    <source>
        <dbReference type="ARBA" id="ARBA00004141"/>
    </source>
</evidence>
<evidence type="ECO:0000256" key="4">
    <source>
        <dbReference type="ARBA" id="ARBA00022989"/>
    </source>
</evidence>
<evidence type="ECO:0000256" key="5">
    <source>
        <dbReference type="ARBA" id="ARBA00023136"/>
    </source>
</evidence>
<feature type="transmembrane region" description="Helical" evidence="7">
    <location>
        <begin position="381"/>
        <end position="401"/>
    </location>
</feature>
<dbReference type="PANTHER" id="PTHR23501:SF109">
    <property type="entry name" value="MAJOR FACILITATOR SUPERFAMILY (MFS) PROFILE DOMAIN-CONTAINING PROTEIN-RELATED"/>
    <property type="match status" value="1"/>
</dbReference>
<feature type="transmembrane region" description="Helical" evidence="7">
    <location>
        <begin position="135"/>
        <end position="156"/>
    </location>
</feature>
<dbReference type="InterPro" id="IPR036259">
    <property type="entry name" value="MFS_trans_sf"/>
</dbReference>
<keyword evidence="4 7" id="KW-1133">Transmembrane helix</keyword>
<dbReference type="InterPro" id="IPR053791">
    <property type="entry name" value="MFS_Tri12-like"/>
</dbReference>
<dbReference type="Proteomes" id="UP000235786">
    <property type="component" value="Unassembled WGS sequence"/>
</dbReference>
<feature type="transmembrane region" description="Helical" evidence="7">
    <location>
        <begin position="407"/>
        <end position="432"/>
    </location>
</feature>
<feature type="transmembrane region" description="Helical" evidence="7">
    <location>
        <begin position="275"/>
        <end position="295"/>
    </location>
</feature>
<feature type="transmembrane region" description="Helical" evidence="7">
    <location>
        <begin position="42"/>
        <end position="69"/>
    </location>
</feature>
<feature type="domain" description="Major facilitator superfamily (MFS) profile" evidence="8">
    <location>
        <begin position="46"/>
        <end position="557"/>
    </location>
</feature>
<keyword evidence="2" id="KW-0813">Transport</keyword>
<evidence type="ECO:0000256" key="3">
    <source>
        <dbReference type="ARBA" id="ARBA00022692"/>
    </source>
</evidence>
<sequence>MPTTDSDHEKEGPSPIVQHLNDASTSDIDADDLPKGYFTRPAFIGTMVAAGLALAGGGGTFALVAPLLGIINNDIGPDPNYLWIALVYTLTLAIGQVLVGRLSDLFGRRWFFVLGSALALVGTIVSAAATTVPILIGGSVLVGFAAAPQLSYTFVIGELIPFKYRFLAMAYVYTWVTAISGFAPAIAYALVQHTKHTWRSCYYVMISINAASTLCWYFFYFPPTFDEKYKHKKTKREVIQNFDFIGLILLVGGLLIFLMGISWGGSYYPWKSVHVITTIVVGFVTLIVFVLYEALVPLKEPLVPMYLFTNIPWVATMLVVALGASIYYAFAIVWPTMVFSIYTNELTYGSLLCCVAGTGTNAGQLVSGSLCRRIGKQRTQLIVMTISMGAFLGACACATPYNKSTVIACLFIGTFSMGYMDTVGLTITGIAIRDQAEIGTAVGLAGSMRSTISTVASTIYTTILTNRLQKTIPQEVPAKLIAAGLPASSVESFLSAVAIGTPAAFAKVQGLTATIEATGIAAYKVASAHAYQTVFYSTIAFSGVAIILTFFTPNVDDRMTNSVPVTLLHKEETDEEK</sequence>
<feature type="compositionally biased region" description="Basic and acidic residues" evidence="6">
    <location>
        <begin position="1"/>
        <end position="12"/>
    </location>
</feature>
<keyword evidence="3 7" id="KW-0812">Transmembrane</keyword>
<name>A0A2J6RM26_HYAVF</name>
<keyword evidence="5 7" id="KW-0472">Membrane</keyword>
<feature type="transmembrane region" description="Helical" evidence="7">
    <location>
        <begin position="168"/>
        <end position="190"/>
    </location>
</feature>
<keyword evidence="10" id="KW-1185">Reference proteome</keyword>
<feature type="transmembrane region" description="Helical" evidence="7">
    <location>
        <begin position="533"/>
        <end position="552"/>
    </location>
</feature>
<evidence type="ECO:0000313" key="10">
    <source>
        <dbReference type="Proteomes" id="UP000235786"/>
    </source>
</evidence>